<name>A0A3N0Y7C3_ANAGA</name>
<feature type="region of interest" description="Disordered" evidence="1">
    <location>
        <begin position="1"/>
        <end position="59"/>
    </location>
</feature>
<gene>
    <name evidence="2" type="ORF">DPX16_22321</name>
</gene>
<protein>
    <submittedName>
        <fullName evidence="2">Uncharacterized protein</fullName>
    </submittedName>
</protein>
<feature type="region of interest" description="Disordered" evidence="1">
    <location>
        <begin position="78"/>
        <end position="110"/>
    </location>
</feature>
<feature type="region of interest" description="Disordered" evidence="1">
    <location>
        <begin position="209"/>
        <end position="246"/>
    </location>
</feature>
<feature type="region of interest" description="Disordered" evidence="1">
    <location>
        <begin position="446"/>
        <end position="476"/>
    </location>
</feature>
<feature type="region of interest" description="Disordered" evidence="1">
    <location>
        <begin position="652"/>
        <end position="683"/>
    </location>
</feature>
<feature type="compositionally biased region" description="Basic and acidic residues" evidence="1">
    <location>
        <begin position="95"/>
        <end position="106"/>
    </location>
</feature>
<feature type="region of interest" description="Disordered" evidence="1">
    <location>
        <begin position="914"/>
        <end position="947"/>
    </location>
</feature>
<feature type="compositionally biased region" description="Acidic residues" evidence="1">
    <location>
        <begin position="566"/>
        <end position="578"/>
    </location>
</feature>
<feature type="compositionally biased region" description="Polar residues" evidence="1">
    <location>
        <begin position="914"/>
        <end position="941"/>
    </location>
</feature>
<dbReference type="GO" id="GO:0048137">
    <property type="term" value="P:spermatocyte division"/>
    <property type="evidence" value="ECO:0007669"/>
    <property type="project" value="TreeGrafter"/>
</dbReference>
<evidence type="ECO:0000313" key="2">
    <source>
        <dbReference type="EMBL" id="ROL42105.1"/>
    </source>
</evidence>
<comment type="caution">
    <text evidence="2">The sequence shown here is derived from an EMBL/GenBank/DDBJ whole genome shotgun (WGS) entry which is preliminary data.</text>
</comment>
<organism evidence="2 3">
    <name type="scientific">Anabarilius grahami</name>
    <name type="common">Kanglang fish</name>
    <name type="synonym">Barilius grahami</name>
    <dbReference type="NCBI Taxonomy" id="495550"/>
    <lineage>
        <taxon>Eukaryota</taxon>
        <taxon>Metazoa</taxon>
        <taxon>Chordata</taxon>
        <taxon>Craniata</taxon>
        <taxon>Vertebrata</taxon>
        <taxon>Euteleostomi</taxon>
        <taxon>Actinopterygii</taxon>
        <taxon>Neopterygii</taxon>
        <taxon>Teleostei</taxon>
        <taxon>Ostariophysi</taxon>
        <taxon>Cypriniformes</taxon>
        <taxon>Xenocyprididae</taxon>
        <taxon>Xenocypridinae</taxon>
        <taxon>Xenocypridinae incertae sedis</taxon>
        <taxon>Anabarilius</taxon>
    </lineage>
</organism>
<accession>A0A3N0Y7C3</accession>
<dbReference type="InterPro" id="IPR038952">
    <property type="entry name" value="TOPAZ1"/>
</dbReference>
<feature type="region of interest" description="Disordered" evidence="1">
    <location>
        <begin position="556"/>
        <end position="596"/>
    </location>
</feature>
<keyword evidence="3" id="KW-1185">Reference proteome</keyword>
<reference evidence="2 3" key="1">
    <citation type="submission" date="2018-10" db="EMBL/GenBank/DDBJ databases">
        <title>Genome assembly for a Yunnan-Guizhou Plateau 3E fish, Anabarilius grahami (Regan), and its evolutionary and genetic applications.</title>
        <authorList>
            <person name="Jiang W."/>
        </authorList>
    </citation>
    <scope>NUCLEOTIDE SEQUENCE [LARGE SCALE GENOMIC DNA]</scope>
    <source>
        <strain evidence="2">AG-KIZ</strain>
        <tissue evidence="2">Muscle</tissue>
    </source>
</reference>
<feature type="region of interest" description="Disordered" evidence="1">
    <location>
        <begin position="959"/>
        <end position="981"/>
    </location>
</feature>
<evidence type="ECO:0000256" key="1">
    <source>
        <dbReference type="SAM" id="MobiDB-lite"/>
    </source>
</evidence>
<proteinExistence type="predicted"/>
<dbReference type="PANTHER" id="PTHR35671:SF1">
    <property type="entry name" value="PROTEIN TOPAZ1"/>
    <property type="match status" value="1"/>
</dbReference>
<feature type="compositionally biased region" description="Polar residues" evidence="1">
    <location>
        <begin position="664"/>
        <end position="677"/>
    </location>
</feature>
<dbReference type="Proteomes" id="UP000281406">
    <property type="component" value="Unassembled WGS sequence"/>
</dbReference>
<dbReference type="EMBL" id="RJVU01050291">
    <property type="protein sequence ID" value="ROL42105.1"/>
    <property type="molecule type" value="Genomic_DNA"/>
</dbReference>
<dbReference type="PANTHER" id="PTHR35671">
    <property type="entry name" value="PROTEIN TOPAZ1"/>
    <property type="match status" value="1"/>
</dbReference>
<evidence type="ECO:0000313" key="3">
    <source>
        <dbReference type="Proteomes" id="UP000281406"/>
    </source>
</evidence>
<sequence length="1086" mass="120595">MLPCNGVSRIKLKRDSFKQNNKLEPNKRRWTGPKTVSGLNPLADRGIQVQGQDSSPAPEAADVVSSERNAQEICATATADPVPPSNFDGQASSKQDAHAEHDDCRGRYNQGTFPSRVSGFNCGGGITKAQVTCTRSQSASKKALKRLSEHKKDFFYRLRLALCFARKKQLSGGKRVIHGPTGTPCRALTYINSEVSVESDNISIKSTVCGESVDETPPAQLDPKYDQKPGSPDYIRQEKPRRGRKPRKLFIDHFGGSDGQVKTTIKTEVRRAHASKARPTISGRTPNISSKVELRRQLRSDTRKHRKRLVKNSCCALCGDVKYTPPPSKNLTRLLNQRSRAVRPSPTAWQKGACHISESRLLPTTQIFRFEKYPLVKLCNVAQVFDIASHDFSCVLPAVLRQKRKCKRVSCLKKEFGFLMHPHLHGIRKQRSKIANQSWEVSTPTHSCASFSSGDPPSGATGSTYISDTAETPDGSVKEWDVCPARNPDCERMRQTDVERTASVLPRCDDNGPVVCFCEKDKTCPMKNISESPSSPVRRVSPLILRRVTVNGFGFRDENENSGLSLDEEEEEEEEDEEDNRRNEGSDSEVNSPESISCQRTQAYIFFPQSSCARTCKIWPFPRMGPPNKLRPLHRTGPRWIVTTSFPATVQTSLGEEPECLSDTDVQNKLSKPTKQSKSTDEAREVLEGQLLSSAPGEKPSTDMLGVLERTLEDQAESLNNPRGTLIQDIFHISKLADHNTCSALGEKPPTCTLERTWKCIVDSPRVILTHVSKPAELESNQSLKNAFEDALEYSASVVTEEVNYNKLNGHGYAASLEGNGLLKYHPLLKKSNQKVLSSGSTNQSDVPVNRQEHRKLLKDSLDPKPVIQTSRAPSFEDQEGNENGVRQTLYNPGSLSEFCLKVKMLKAQHSSLVTTSSSVDQDTKSVTPNSVARTPDSNPDCSGEGKRMQVFDNYTITDSSEDENKNVTSLSSDEESVEHHASEILWSDDDDNGTCQIKNKEQGSTPPSSQVVADSFLDVSRAYEEDVLILDVIQDDPELFGAVVTETVSKQDALTEENEETQLKTESKLQTGNHCKIVWDLKTDW</sequence>
<feature type="region of interest" description="Disordered" evidence="1">
    <location>
        <begin position="857"/>
        <end position="887"/>
    </location>
</feature>
<feature type="compositionally biased region" description="Polar residues" evidence="1">
    <location>
        <begin position="446"/>
        <end position="470"/>
    </location>
</feature>
<dbReference type="AlphaFoldDB" id="A0A3N0Y7C3"/>
<dbReference type="OrthoDB" id="8859650at2759"/>